<dbReference type="GO" id="GO:0042147">
    <property type="term" value="P:retrograde transport, endosome to Golgi"/>
    <property type="evidence" value="ECO:0007669"/>
    <property type="project" value="InterPro"/>
</dbReference>
<dbReference type="InterPro" id="IPR028661">
    <property type="entry name" value="Vps29"/>
</dbReference>
<dbReference type="NCBIfam" id="TIGR00040">
    <property type="entry name" value="yfcE"/>
    <property type="match status" value="1"/>
</dbReference>
<dbReference type="GO" id="GO:0030904">
    <property type="term" value="C:retromer complex"/>
    <property type="evidence" value="ECO:0007669"/>
    <property type="project" value="InterPro"/>
</dbReference>
<dbReference type="EMBL" id="CAJJDM010000001">
    <property type="protein sequence ID" value="CAD8043074.1"/>
    <property type="molecule type" value="Genomic_DNA"/>
</dbReference>
<evidence type="ECO:0000256" key="5">
    <source>
        <dbReference type="RuleBase" id="RU362040"/>
    </source>
</evidence>
<comment type="caution">
    <text evidence="8">The sequence shown here is derived from an EMBL/GenBank/DDBJ whole genome shotgun (WGS) entry which is preliminary data.</text>
</comment>
<organism evidence="8 9">
    <name type="scientific">Paramecium primaurelia</name>
    <dbReference type="NCBI Taxonomy" id="5886"/>
    <lineage>
        <taxon>Eukaryota</taxon>
        <taxon>Sar</taxon>
        <taxon>Alveolata</taxon>
        <taxon>Ciliophora</taxon>
        <taxon>Intramacronucleata</taxon>
        <taxon>Oligohymenophorea</taxon>
        <taxon>Peniculida</taxon>
        <taxon>Parameciidae</taxon>
        <taxon>Paramecium</taxon>
    </lineage>
</organism>
<reference evidence="8" key="1">
    <citation type="submission" date="2021-01" db="EMBL/GenBank/DDBJ databases">
        <authorList>
            <consortium name="Genoscope - CEA"/>
            <person name="William W."/>
        </authorList>
    </citation>
    <scope>NUCLEOTIDE SEQUENCE</scope>
</reference>
<dbReference type="CDD" id="cd07394">
    <property type="entry name" value="MPP_Vps29"/>
    <property type="match status" value="1"/>
</dbReference>
<name>A0A8S1JN10_PARPR</name>
<proteinExistence type="inferred from homology"/>
<comment type="similarity">
    <text evidence="1 5">Belongs to the VPS29 family.</text>
</comment>
<evidence type="ECO:0000313" key="9">
    <source>
        <dbReference type="Proteomes" id="UP000688137"/>
    </source>
</evidence>
<dbReference type="GO" id="GO:0005829">
    <property type="term" value="C:cytosol"/>
    <property type="evidence" value="ECO:0007669"/>
    <property type="project" value="GOC"/>
</dbReference>
<evidence type="ECO:0000256" key="1">
    <source>
        <dbReference type="ARBA" id="ARBA00005945"/>
    </source>
</evidence>
<protein>
    <recommendedName>
        <fullName evidence="2 5">Vacuolar protein sorting-associated protein 29</fullName>
    </recommendedName>
</protein>
<evidence type="ECO:0000313" key="7">
    <source>
        <dbReference type="EMBL" id="CAD8043074.1"/>
    </source>
</evidence>
<dbReference type="EMBL" id="CAJJDM010000001">
    <property type="protein sequence ID" value="CAD8043075.1"/>
    <property type="molecule type" value="Genomic_DNA"/>
</dbReference>
<dbReference type="GO" id="GO:0015031">
    <property type="term" value="P:protein transport"/>
    <property type="evidence" value="ECO:0007669"/>
    <property type="project" value="UniProtKB-KW"/>
</dbReference>
<evidence type="ECO:0000259" key="6">
    <source>
        <dbReference type="Pfam" id="PF12850"/>
    </source>
</evidence>
<dbReference type="Proteomes" id="UP000688137">
    <property type="component" value="Unassembled WGS sequence"/>
</dbReference>
<evidence type="ECO:0000256" key="3">
    <source>
        <dbReference type="ARBA" id="ARBA00022448"/>
    </source>
</evidence>
<dbReference type="AlphaFoldDB" id="A0A8S1JN10"/>
<keyword evidence="4" id="KW-0653">Protein transport</keyword>
<dbReference type="OMA" id="THNIEVY"/>
<sequence length="193" mass="21982">MAQESNYGDIILLCGDLHVGTRMQKIHEKIVNVLGVNKLQHVLCTGNVGNKETFDWLKQISPNFHCVRGQYDDENNEIHNDQKVIQIGIWKILLIHGHQFVPWNDEETISVFLKENSCDIAVFGNSHQSLISKFERKYFINPGTMSGAYGSIKQDAIIQPEFVILECLGDEMGVYKYKLVNGELLIEKCTITK</sequence>
<dbReference type="InterPro" id="IPR000979">
    <property type="entry name" value="Phosphodiesterase_MJ0936/Vps29"/>
</dbReference>
<evidence type="ECO:0000256" key="4">
    <source>
        <dbReference type="ARBA" id="ARBA00022927"/>
    </source>
</evidence>
<dbReference type="Pfam" id="PF12850">
    <property type="entry name" value="Metallophos_2"/>
    <property type="match status" value="1"/>
</dbReference>
<dbReference type="InterPro" id="IPR024654">
    <property type="entry name" value="Calcineurin-like_PHP_lpxH"/>
</dbReference>
<dbReference type="PANTHER" id="PTHR11124">
    <property type="entry name" value="VACUOLAR SORTING PROTEIN VPS29"/>
    <property type="match status" value="1"/>
</dbReference>
<evidence type="ECO:0000313" key="8">
    <source>
        <dbReference type="EMBL" id="CAD8043075.1"/>
    </source>
</evidence>
<accession>A0A8S1JN10</accession>
<evidence type="ECO:0000256" key="2">
    <source>
        <dbReference type="ARBA" id="ARBA00017767"/>
    </source>
</evidence>
<keyword evidence="3" id="KW-0813">Transport</keyword>
<gene>
    <name evidence="7" type="ORF">PPRIM_AZ9-3.1.T0040297</name>
    <name evidence="8" type="ORF">PPRIM_AZ9-3.1.T0040298</name>
</gene>
<feature type="domain" description="Calcineurin-like phosphoesterase" evidence="6">
    <location>
        <begin position="11"/>
        <end position="152"/>
    </location>
</feature>
<keyword evidence="9" id="KW-1185">Reference proteome</keyword>